<dbReference type="GO" id="GO:0016209">
    <property type="term" value="F:antioxidant activity"/>
    <property type="evidence" value="ECO:0007669"/>
    <property type="project" value="UniProtKB-KW"/>
</dbReference>
<keyword evidence="3" id="KW-0049">Antioxidant</keyword>
<evidence type="ECO:0000256" key="5">
    <source>
        <dbReference type="ARBA" id="ARBA00023787"/>
    </source>
</evidence>
<comment type="similarity">
    <text evidence="5">Belongs to the peroxiredoxin-like PRXL2 family. PRXL2A subfamily.</text>
</comment>
<dbReference type="AlphaFoldDB" id="A0A3B3S885"/>
<dbReference type="Pfam" id="PF13911">
    <property type="entry name" value="AhpC-TSA_2"/>
    <property type="match status" value="1"/>
</dbReference>
<evidence type="ECO:0000313" key="9">
    <source>
        <dbReference type="Ensembl" id="ENSPKIP00000026967.1"/>
    </source>
</evidence>
<evidence type="ECO:0000256" key="7">
    <source>
        <dbReference type="ARBA" id="ARBA00032058"/>
    </source>
</evidence>
<dbReference type="GeneTree" id="ENSGT00940000164872"/>
<evidence type="ECO:0000256" key="4">
    <source>
        <dbReference type="ARBA" id="ARBA00023284"/>
    </source>
</evidence>
<comment type="subcellular location">
    <subcellularLocation>
        <location evidence="1">Cytoplasm</location>
    </subcellularLocation>
</comment>
<evidence type="ECO:0000256" key="2">
    <source>
        <dbReference type="ARBA" id="ARBA00022490"/>
    </source>
</evidence>
<dbReference type="Proteomes" id="UP000261540">
    <property type="component" value="Unplaced"/>
</dbReference>
<evidence type="ECO:0000256" key="6">
    <source>
        <dbReference type="ARBA" id="ARBA00023849"/>
    </source>
</evidence>
<keyword evidence="2" id="KW-0963">Cytoplasm</keyword>
<evidence type="ECO:0000256" key="3">
    <source>
        <dbReference type="ARBA" id="ARBA00022862"/>
    </source>
</evidence>
<dbReference type="InterPro" id="IPR032801">
    <property type="entry name" value="PXL2A/B/C"/>
</dbReference>
<keyword evidence="10" id="KW-1185">Reference proteome</keyword>
<dbReference type="Ensembl" id="ENSPKIT00000007729.1">
    <property type="protein sequence ID" value="ENSPKIP00000026967.1"/>
    <property type="gene ID" value="ENSPKIG00000009214.1"/>
</dbReference>
<reference evidence="9" key="1">
    <citation type="submission" date="2025-08" db="UniProtKB">
        <authorList>
            <consortium name="Ensembl"/>
        </authorList>
    </citation>
    <scope>IDENTIFICATION</scope>
</reference>
<accession>A0A3B3S885</accession>
<dbReference type="PANTHER" id="PTHR28630">
    <property type="match status" value="1"/>
</dbReference>
<sequence length="205" mass="22390">MWSLGLGAIGAAIAGIFLANTDLLLDKPEPASVEYLGETDLKTIADEKTFKAGSLWERSGAVVMAVRRPGFLCREEAAELSSLKPQLDQLGVPLYAVVKENIESEVHDFKPFFSGDVFLDEKQQHFYGPAQRKMGGLGIVRLGVWANFLRAWRNGHSGNVKGEGFILGGMFVIGAGEQGILLEHREKEFGDKVNISSVLEAARKI</sequence>
<keyword evidence="4" id="KW-0676">Redox-active center</keyword>
<proteinExistence type="inferred from homology"/>
<evidence type="ECO:0000313" key="10">
    <source>
        <dbReference type="Proteomes" id="UP000261540"/>
    </source>
</evidence>
<dbReference type="STRING" id="1676925.ENSPKIP00000026967"/>
<name>A0A3B3S885_9TELE</name>
<reference evidence="9" key="2">
    <citation type="submission" date="2025-09" db="UniProtKB">
        <authorList>
            <consortium name="Ensembl"/>
        </authorList>
    </citation>
    <scope>IDENTIFICATION</scope>
</reference>
<dbReference type="PANTHER" id="PTHR28630:SF31">
    <property type="entry name" value="PEROXIREDOXIN-LIKE 2A"/>
    <property type="match status" value="1"/>
</dbReference>
<dbReference type="CDD" id="cd02970">
    <property type="entry name" value="PRX_like2"/>
    <property type="match status" value="1"/>
</dbReference>
<protein>
    <recommendedName>
        <fullName evidence="6">Peroxiredoxin-like 2A</fullName>
    </recommendedName>
    <alternativeName>
        <fullName evidence="8">Peroxiredoxin-like 2 activated in M-CSF stimulated monocytes</fullName>
    </alternativeName>
    <alternativeName>
        <fullName evidence="7">Redox-regulatory protein FAM213A</fullName>
    </alternativeName>
</protein>
<evidence type="ECO:0000256" key="8">
    <source>
        <dbReference type="ARBA" id="ARBA00032129"/>
    </source>
</evidence>
<dbReference type="GO" id="GO:0005737">
    <property type="term" value="C:cytoplasm"/>
    <property type="evidence" value="ECO:0007669"/>
    <property type="project" value="UniProtKB-SubCell"/>
</dbReference>
<evidence type="ECO:0000256" key="1">
    <source>
        <dbReference type="ARBA" id="ARBA00004496"/>
    </source>
</evidence>
<organism evidence="9 10">
    <name type="scientific">Paramormyrops kingsleyae</name>
    <dbReference type="NCBI Taxonomy" id="1676925"/>
    <lineage>
        <taxon>Eukaryota</taxon>
        <taxon>Metazoa</taxon>
        <taxon>Chordata</taxon>
        <taxon>Craniata</taxon>
        <taxon>Vertebrata</taxon>
        <taxon>Euteleostomi</taxon>
        <taxon>Actinopterygii</taxon>
        <taxon>Neopterygii</taxon>
        <taxon>Teleostei</taxon>
        <taxon>Osteoglossocephala</taxon>
        <taxon>Osteoglossomorpha</taxon>
        <taxon>Osteoglossiformes</taxon>
        <taxon>Mormyridae</taxon>
        <taxon>Paramormyrops</taxon>
    </lineage>
</organism>